<protein>
    <submittedName>
        <fullName evidence="1">Uncharacterized protein</fullName>
    </submittedName>
</protein>
<keyword evidence="2" id="KW-1185">Reference proteome</keyword>
<sequence>MLAAILLLWLDSVPAATLTITPAKASQGATIRVVSSGLAPSTSYQLEFVGSPATNIGTAITTDPRGSLSRSIVLPALPVGIGKMRLKTTGGTVAAYNSFTVLSSLNLTPLTTNPSAGQSFRFAVSGLTAGNLTVLYEEASVLGPVVVSDGSFSGKFILPTNRPANLPGPARILLINRVGKAIVSQREFTINVGAKPPSPFTVSIVTPPPNQALPSKPLRSVGQINVAANEPAPESTTMWFTGDDGRVFPLAEAPVRRVGNQYEYEIVGASPGAFSMSAGPSRHGSLMFTQDSTNAHGLMVRQFTAANNANLNAIPEDYRQLTVRVVRMDGTPIPGAVVQVEGAPVTDADDLDGPSWGSIMQNLQQMGLANQLGQFMFRLTDVYGCPITLERQLSGNTGRAEFLFANQDLMIASIPRFYCGPTGCHPLGDRGLSLAINASAQGYGFQFPPGQPNEYDFLPHRYNVFFTGMETDDTSDDTTRIVDWYQNVEMASGGRNLTYTLPLPPILRKVVLYDLAAKPWIANGVRNQANASEGFAEVTQQFGPINSQLGVNPAWISEALGQGYPTELTVRTDPAITGEVASAKLFLDLDRNGSYEYQRNFSSSGAALDCSIDGLDTSLTWRAQLPNVRQQSAGLIKGYAEFVGDDQAGSVKQKITVSMVQRDLSWLNASRIDGQSVVYGAGGQNMRITAEEDNGDADIQLDQSPGYQIGTLRNRTENVRMLDLFIAADGAQTTFAPVNSNHRSAGRAGSPTAFEAPIGQQLSEHYTLIDNSFPLFYYVWGVPLLAGIEVGANFNILAEIDIAGKTTIANNGQPKLNMTTTPSLDMGLNFYLDIDVLFDLVDGGVDLDAVFALDMPVTVDPSANPVVRVEECFTALLLFSWHFEVFCLPLDLICDALNDISGSEVLLSDQVGNGCNTSPVPNSGLLAGKFDGLQGLPGQRPSARIQPRQSVTAYSPVGSGLMAFTRADPTMQTVPKLVVRPIDGGDFGRSQDEVVLSTAPGIRSIDLAFYNDSHAVMVWAENADSYQTMAALSPLARLARQRLMYATWDGETWSSKTALTPVSGGEGGVDLASCPDGEAGCPSGGEVFAVWTRDMAGNMSQHRSRIYHAAFVPSRGGFSTPQAVDSSASAMLDTAPSAAYVDGERAVAFVRSSNGVFSDTDARRIAYRLMDSTGVQVPGGLPGGVAWPSIVGDGSGGFMIAHTYADDPDMFVGNKQRVALARGQNCVAGVCTVTARALTDTFGRAIYGERPQALRDDAGNYTVVMRGTGFGNDAQGSNTRDGDPIGMAMHTGDLIALNVTANSNAVTPLPLTADGGGHFAPHAAMDPSTGQYVVLGTRGLPLPFLTQNQYRDAQKSAAVGKAVQGNIDADLSVYSMASEPDLRVEEVALNLGALQSGTAFTATAKVRSIGANFVVSPVAPTRIVWSWDAPLDEGGTLIGSRNLTSMASGDLANFSFNATVPTGFKPEQPHRLYARLLIGNAPFTDGDLGNNDASISLGGMPLVQGLNANALVGTTLVQLSWDAPIDPLNLVEGFRIWCHDGDGQWRHLGSSFERGFLDLGAPLGVTRHYRVSSYAKSTLESPPSDSVTAMATLGDAMFSSSFE</sequence>
<name>A0A2P1PM23_9GAMM</name>
<reference evidence="1 2" key="2">
    <citation type="submission" date="2018-03" db="EMBL/GenBank/DDBJ databases">
        <authorList>
            <person name="Keele B.F."/>
        </authorList>
    </citation>
    <scope>NUCLEOTIDE SEQUENCE [LARGE SCALE GENOMIC DNA]</scope>
    <source>
        <strain evidence="1 2">D13</strain>
    </source>
</reference>
<reference evidence="1 2" key="1">
    <citation type="submission" date="2018-03" db="EMBL/GenBank/DDBJ databases">
        <title>Ahniella affigens gen. nov., sp. nov., a gammaproteobacterium isolated from sandy soil near a stream.</title>
        <authorList>
            <person name="Ko Y."/>
            <person name="Kim J.-H."/>
        </authorList>
    </citation>
    <scope>NUCLEOTIDE SEQUENCE [LARGE SCALE GENOMIC DNA]</scope>
    <source>
        <strain evidence="1 2">D13</strain>
    </source>
</reference>
<dbReference type="KEGG" id="xba:C7S18_01180"/>
<gene>
    <name evidence="1" type="ORF">C7S18_01180</name>
</gene>
<accession>A0A2P1PM23</accession>
<dbReference type="InterPro" id="IPR013783">
    <property type="entry name" value="Ig-like_fold"/>
</dbReference>
<evidence type="ECO:0000313" key="1">
    <source>
        <dbReference type="EMBL" id="AVP95895.1"/>
    </source>
</evidence>
<dbReference type="EMBL" id="CP027860">
    <property type="protein sequence ID" value="AVP95895.1"/>
    <property type="molecule type" value="Genomic_DNA"/>
</dbReference>
<evidence type="ECO:0000313" key="2">
    <source>
        <dbReference type="Proteomes" id="UP000241074"/>
    </source>
</evidence>
<dbReference type="Proteomes" id="UP000241074">
    <property type="component" value="Chromosome"/>
</dbReference>
<organism evidence="1 2">
    <name type="scientific">Ahniella affigens</name>
    <dbReference type="NCBI Taxonomy" id="2021234"/>
    <lineage>
        <taxon>Bacteria</taxon>
        <taxon>Pseudomonadati</taxon>
        <taxon>Pseudomonadota</taxon>
        <taxon>Gammaproteobacteria</taxon>
        <taxon>Lysobacterales</taxon>
        <taxon>Rhodanobacteraceae</taxon>
        <taxon>Ahniella</taxon>
    </lineage>
</organism>
<dbReference type="Gene3D" id="2.60.40.10">
    <property type="entry name" value="Immunoglobulins"/>
    <property type="match status" value="1"/>
</dbReference>
<proteinExistence type="predicted"/>